<dbReference type="Pfam" id="PF00475">
    <property type="entry name" value="IGPD"/>
    <property type="match status" value="1"/>
</dbReference>
<dbReference type="NCBIfam" id="NF002111">
    <property type="entry name" value="PRK00951.2-1"/>
    <property type="match status" value="1"/>
</dbReference>
<keyword evidence="10" id="KW-1185">Reference proteome</keyword>
<comment type="catalytic activity">
    <reaction evidence="6 7">
        <text>D-erythro-1-(imidazol-4-yl)glycerol 3-phosphate = 3-(imidazol-4-yl)-2-oxopropyl phosphate + H2O</text>
        <dbReference type="Rhea" id="RHEA:11040"/>
        <dbReference type="ChEBI" id="CHEBI:15377"/>
        <dbReference type="ChEBI" id="CHEBI:57766"/>
        <dbReference type="ChEBI" id="CHEBI:58278"/>
        <dbReference type="EC" id="4.2.1.19"/>
    </reaction>
</comment>
<dbReference type="InParanoid" id="A0A0M9UDY9"/>
<dbReference type="AlphaFoldDB" id="A0A0M9UDY9"/>
<dbReference type="GO" id="GO:0004424">
    <property type="term" value="F:imidazoleglycerol-phosphate dehydratase activity"/>
    <property type="evidence" value="ECO:0007669"/>
    <property type="project" value="UniProtKB-UniRule"/>
</dbReference>
<evidence type="ECO:0000313" key="11">
    <source>
        <dbReference type="Proteomes" id="UP000050502"/>
    </source>
</evidence>
<dbReference type="InterPro" id="IPR020565">
    <property type="entry name" value="ImidazoleglycerP_deHydtase_CS"/>
</dbReference>
<dbReference type="PROSITE" id="PS00954">
    <property type="entry name" value="IGP_DEHYDRATASE_1"/>
    <property type="match status" value="1"/>
</dbReference>
<evidence type="ECO:0000256" key="5">
    <source>
        <dbReference type="ARBA" id="ARBA00023239"/>
    </source>
</evidence>
<dbReference type="PANTHER" id="PTHR23133">
    <property type="entry name" value="IMIDAZOLEGLYCEROL-PHOSPHATE DEHYDRATASE HIS7"/>
    <property type="match status" value="1"/>
</dbReference>
<proteinExistence type="inferred from homology"/>
<dbReference type="HAMAP" id="MF_00076">
    <property type="entry name" value="HisB"/>
    <property type="match status" value="1"/>
</dbReference>
<evidence type="ECO:0000313" key="8">
    <source>
        <dbReference type="EMBL" id="GAP64480.1"/>
    </source>
</evidence>
<dbReference type="Proteomes" id="UP000037784">
    <property type="component" value="Unassembled WGS sequence"/>
</dbReference>
<keyword evidence="5 6" id="KW-0456">Lyase</keyword>
<dbReference type="GO" id="GO:0005737">
    <property type="term" value="C:cytoplasm"/>
    <property type="evidence" value="ECO:0007669"/>
    <property type="project" value="UniProtKB-SubCell"/>
</dbReference>
<evidence type="ECO:0000256" key="4">
    <source>
        <dbReference type="ARBA" id="ARBA00023102"/>
    </source>
</evidence>
<dbReference type="NCBIfam" id="NF002114">
    <property type="entry name" value="PRK00951.2-4"/>
    <property type="match status" value="1"/>
</dbReference>
<comment type="subcellular location">
    <subcellularLocation>
        <location evidence="6 7">Cytoplasm</location>
    </subcellularLocation>
</comment>
<evidence type="ECO:0000256" key="2">
    <source>
        <dbReference type="ARBA" id="ARBA00016664"/>
    </source>
</evidence>
<keyword evidence="3 6" id="KW-0028">Amino-acid biosynthesis</keyword>
<evidence type="ECO:0000313" key="9">
    <source>
        <dbReference type="EMBL" id="KPL88352.1"/>
    </source>
</evidence>
<evidence type="ECO:0000313" key="10">
    <source>
        <dbReference type="Proteomes" id="UP000037784"/>
    </source>
</evidence>
<dbReference type="GO" id="GO:0000105">
    <property type="term" value="P:L-histidine biosynthetic process"/>
    <property type="evidence" value="ECO:0007669"/>
    <property type="project" value="UniProtKB-UniRule"/>
</dbReference>
<dbReference type="SUPFAM" id="SSF54211">
    <property type="entry name" value="Ribosomal protein S5 domain 2-like"/>
    <property type="match status" value="2"/>
</dbReference>
<dbReference type="NCBIfam" id="NF002109">
    <property type="entry name" value="PRK00951.1-5"/>
    <property type="match status" value="1"/>
</dbReference>
<reference evidence="9 11" key="2">
    <citation type="submission" date="2015-07" db="EMBL/GenBank/DDBJ databases">
        <title>Whole genome sequence of Ardenticatena maritima DSM 23922.</title>
        <authorList>
            <person name="Hemp J."/>
            <person name="Ward L.M."/>
            <person name="Pace L.A."/>
            <person name="Fischer W.W."/>
        </authorList>
    </citation>
    <scope>NUCLEOTIDE SEQUENCE [LARGE SCALE GENOMIC DNA]</scope>
    <source>
        <strain evidence="9 11">110S</strain>
    </source>
</reference>
<comment type="caution">
    <text evidence="8">The sequence shown here is derived from an EMBL/GenBank/DDBJ whole genome shotgun (WGS) entry which is preliminary data.</text>
</comment>
<dbReference type="InterPro" id="IPR000807">
    <property type="entry name" value="ImidazoleglycerolP_deHydtase"/>
</dbReference>
<dbReference type="PROSITE" id="PS00955">
    <property type="entry name" value="IGP_DEHYDRATASE_2"/>
    <property type="match status" value="1"/>
</dbReference>
<evidence type="ECO:0000256" key="1">
    <source>
        <dbReference type="ARBA" id="ARBA00005047"/>
    </source>
</evidence>
<dbReference type="InterPro" id="IPR020568">
    <property type="entry name" value="Ribosomal_Su5_D2-typ_SF"/>
</dbReference>
<dbReference type="STRING" id="872965.SE16_05915"/>
<evidence type="ECO:0000256" key="6">
    <source>
        <dbReference type="HAMAP-Rule" id="MF_00076"/>
    </source>
</evidence>
<accession>A0A0M9UDY9</accession>
<comment type="pathway">
    <text evidence="1 6 7">Amino-acid biosynthesis; L-histidine biosynthesis; L-histidine from 5-phospho-alpha-D-ribose 1-diphosphate: step 6/9.</text>
</comment>
<dbReference type="OrthoDB" id="9790411at2"/>
<dbReference type="Gene3D" id="3.30.230.40">
    <property type="entry name" value="Imidazole glycerol phosphate dehydratase, domain 1"/>
    <property type="match status" value="2"/>
</dbReference>
<dbReference type="NCBIfam" id="NF002116">
    <property type="entry name" value="PRK00951.2-6"/>
    <property type="match status" value="1"/>
</dbReference>
<evidence type="ECO:0000256" key="7">
    <source>
        <dbReference type="RuleBase" id="RU000599"/>
    </source>
</evidence>
<keyword evidence="6" id="KW-0963">Cytoplasm</keyword>
<dbReference type="RefSeq" id="WP_054494150.1">
    <property type="nucleotide sequence ID" value="NZ_BBZA01000265.1"/>
</dbReference>
<evidence type="ECO:0000256" key="3">
    <source>
        <dbReference type="ARBA" id="ARBA00022605"/>
    </source>
</evidence>
<dbReference type="UniPathway" id="UPA00031">
    <property type="reaction ID" value="UER00011"/>
</dbReference>
<reference evidence="10" key="3">
    <citation type="submission" date="2015-08" db="EMBL/GenBank/DDBJ databases">
        <title>Draft Genome Sequence of a Heterotrophic Facultative Anaerobic Bacterium Ardenticatena maritima Strain 110S.</title>
        <authorList>
            <person name="Kawaichi S."/>
            <person name="Yoshida T."/>
            <person name="Sako Y."/>
            <person name="Nakamura R."/>
        </authorList>
    </citation>
    <scope>NUCLEOTIDE SEQUENCE [LARGE SCALE GENOMIC DNA]</scope>
    <source>
        <strain evidence="10">110S</strain>
    </source>
</reference>
<dbReference type="InterPro" id="IPR038494">
    <property type="entry name" value="IGPD_sf"/>
</dbReference>
<dbReference type="FunCoup" id="A0A0M9UDY9">
    <property type="interactions" value="377"/>
</dbReference>
<name>A0A0M9UDY9_9CHLR</name>
<sequence length="199" mass="21738">MATPRVARLQRRTNETTITLELNLDGVGAGRIATGVPFFDHMLDHVRKHGLFDLSIQAKGDYEIDDHHTVEDVGIVLGKALYEALGDKRGIRRYGHAIVPMDEALALVALDFSGRGLLVFQGAFPAQKVGTFDTELVPEFLRALAHNAAMTLHVQVLAGQNTHHIIEGIFKALGQALRMAVALDPRRGDDVPSTKGMLE</sequence>
<dbReference type="FunFam" id="3.30.230.40:FF:000001">
    <property type="entry name" value="Imidazoleglycerol-phosphate dehydratase HisB"/>
    <property type="match status" value="1"/>
</dbReference>
<dbReference type="Proteomes" id="UP000050502">
    <property type="component" value="Unassembled WGS sequence"/>
</dbReference>
<dbReference type="CDD" id="cd07914">
    <property type="entry name" value="IGPD"/>
    <property type="match status" value="1"/>
</dbReference>
<keyword evidence="4 6" id="KW-0368">Histidine biosynthesis</keyword>
<dbReference type="EMBL" id="LGKN01000004">
    <property type="protein sequence ID" value="KPL88352.1"/>
    <property type="molecule type" value="Genomic_DNA"/>
</dbReference>
<reference evidence="8 10" key="1">
    <citation type="journal article" date="2015" name="Genome Announc.">
        <title>Draft Genome Sequence of a Heterotrophic Facultative Anaerobic Thermophilic Bacterium, Ardenticatena maritima Strain 110ST.</title>
        <authorList>
            <person name="Kawaichi S."/>
            <person name="Yoshida T."/>
            <person name="Sako Y."/>
            <person name="Nakamura R."/>
        </authorList>
    </citation>
    <scope>NUCLEOTIDE SEQUENCE [LARGE SCALE GENOMIC DNA]</scope>
    <source>
        <strain evidence="8 10">110S</strain>
    </source>
</reference>
<dbReference type="PATRIC" id="fig|872965.6.peg.1214"/>
<dbReference type="PANTHER" id="PTHR23133:SF2">
    <property type="entry name" value="IMIDAZOLEGLYCEROL-PHOSPHATE DEHYDRATASE"/>
    <property type="match status" value="1"/>
</dbReference>
<organism evidence="8 10">
    <name type="scientific">Ardenticatena maritima</name>
    <dbReference type="NCBI Taxonomy" id="872965"/>
    <lineage>
        <taxon>Bacteria</taxon>
        <taxon>Bacillati</taxon>
        <taxon>Chloroflexota</taxon>
        <taxon>Ardenticatenia</taxon>
        <taxon>Ardenticatenales</taxon>
        <taxon>Ardenticatenaceae</taxon>
        <taxon>Ardenticatena</taxon>
    </lineage>
</organism>
<dbReference type="FunFam" id="3.30.230.40:FF:000003">
    <property type="entry name" value="Imidazoleglycerol-phosphate dehydratase HisB"/>
    <property type="match status" value="1"/>
</dbReference>
<dbReference type="EC" id="4.2.1.19" evidence="6 7"/>
<comment type="similarity">
    <text evidence="6 7">Belongs to the imidazoleglycerol-phosphate dehydratase family.</text>
</comment>
<gene>
    <name evidence="6" type="primary">hisB</name>
    <name evidence="8" type="ORF">ARMA_2903</name>
    <name evidence="9" type="ORF">SE16_05915</name>
</gene>
<protein>
    <recommendedName>
        <fullName evidence="2 6">Imidazoleglycerol-phosphate dehydratase</fullName>
        <shortName evidence="6">IGPD</shortName>
        <ecNumber evidence="6 7">4.2.1.19</ecNumber>
    </recommendedName>
</protein>
<dbReference type="EMBL" id="BBZA01000265">
    <property type="protein sequence ID" value="GAP64480.1"/>
    <property type="molecule type" value="Genomic_DNA"/>
</dbReference>